<evidence type="ECO:0000313" key="1">
    <source>
        <dbReference type="EMBL" id="BBO88134.1"/>
    </source>
</evidence>
<organism evidence="1 2">
    <name type="scientific">Desulfosarcina ovata subsp. ovata</name>
    <dbReference type="NCBI Taxonomy" id="2752305"/>
    <lineage>
        <taxon>Bacteria</taxon>
        <taxon>Pseudomonadati</taxon>
        <taxon>Thermodesulfobacteriota</taxon>
        <taxon>Desulfobacteria</taxon>
        <taxon>Desulfobacterales</taxon>
        <taxon>Desulfosarcinaceae</taxon>
        <taxon>Desulfosarcina</taxon>
    </lineage>
</organism>
<dbReference type="InterPro" id="IPR038640">
    <property type="entry name" value="BssC_sf"/>
</dbReference>
<accession>A0A5K8A6Z0</accession>
<dbReference type="EMBL" id="AP021879">
    <property type="protein sequence ID" value="BBO88134.1"/>
    <property type="molecule type" value="Genomic_DNA"/>
</dbReference>
<evidence type="ECO:0000313" key="2">
    <source>
        <dbReference type="Proteomes" id="UP000422108"/>
    </source>
</evidence>
<gene>
    <name evidence="1" type="ORF">DSCOOX_13140</name>
</gene>
<dbReference type="InterPro" id="IPR013161">
    <property type="entry name" value="BssC"/>
</dbReference>
<name>A0A5K8A6Z0_9BACT</name>
<dbReference type="Gene3D" id="6.20.90.20">
    <property type="entry name" value="Benzylsuccinate synthase gamma subunit"/>
    <property type="match status" value="1"/>
</dbReference>
<dbReference type="Pfam" id="PF08201">
    <property type="entry name" value="BssC_TutF"/>
    <property type="match status" value="1"/>
</dbReference>
<keyword evidence="2" id="KW-1185">Reference proteome</keyword>
<reference evidence="1 2" key="1">
    <citation type="submission" date="2019-11" db="EMBL/GenBank/DDBJ databases">
        <title>Comparative genomics of hydrocarbon-degrading Desulfosarcina strains.</title>
        <authorList>
            <person name="Watanabe M."/>
            <person name="Kojima H."/>
            <person name="Fukui M."/>
        </authorList>
    </citation>
    <scope>NUCLEOTIDE SEQUENCE [LARGE SCALE GENOMIC DNA]</scope>
    <source>
        <strain evidence="2">oXyS1</strain>
    </source>
</reference>
<dbReference type="AlphaFoldDB" id="A0A5K8A6Z0"/>
<dbReference type="RefSeq" id="WP_155309493.1">
    <property type="nucleotide sequence ID" value="NZ_AP021879.1"/>
</dbReference>
<dbReference type="Proteomes" id="UP000422108">
    <property type="component" value="Chromosome"/>
</dbReference>
<sequence>MAKYGKSNHFFPIPEDAYDYEPGKGDFVVQMKDEKGTYWHLKPVFADQEMSEEDLKHSI</sequence>
<proteinExistence type="predicted"/>
<protein>
    <submittedName>
        <fullName evidence="1">Uncharacterized protein</fullName>
    </submittedName>
</protein>